<proteinExistence type="predicted"/>
<dbReference type="PROSITE" id="PS51257">
    <property type="entry name" value="PROKAR_LIPOPROTEIN"/>
    <property type="match status" value="1"/>
</dbReference>
<keyword evidence="3" id="KW-1185">Reference proteome</keyword>
<dbReference type="AlphaFoldDB" id="A0A164WP09"/>
<evidence type="ECO:0000313" key="2">
    <source>
        <dbReference type="EMBL" id="KZS95222.1"/>
    </source>
</evidence>
<accession>A0A164WP09</accession>
<name>A0A164WP09_9AGAM</name>
<feature type="signal peptide" evidence="1">
    <location>
        <begin position="1"/>
        <end position="24"/>
    </location>
</feature>
<dbReference type="Proteomes" id="UP000076722">
    <property type="component" value="Unassembled WGS sequence"/>
</dbReference>
<gene>
    <name evidence="2" type="ORF">SISNIDRAFT_484091</name>
</gene>
<evidence type="ECO:0000313" key="3">
    <source>
        <dbReference type="Proteomes" id="UP000076722"/>
    </source>
</evidence>
<sequence length="134" mass="13962">MHSIVAKAVASFTVALLVTPSALALIACPEIACPLAARALPAPTCGCGPICAEQFCIYDTTGIERCGCPTPLPTKTTIKPGPTICPAIACPLGQSLRQVIVQPTAAAGCKHRCMNAQDNLRDPFSSRFAALQWP</sequence>
<reference evidence="2 3" key="1">
    <citation type="journal article" date="2016" name="Mol. Biol. Evol.">
        <title>Comparative Genomics of Early-Diverging Mushroom-Forming Fungi Provides Insights into the Origins of Lignocellulose Decay Capabilities.</title>
        <authorList>
            <person name="Nagy L.G."/>
            <person name="Riley R."/>
            <person name="Tritt A."/>
            <person name="Adam C."/>
            <person name="Daum C."/>
            <person name="Floudas D."/>
            <person name="Sun H."/>
            <person name="Yadav J.S."/>
            <person name="Pangilinan J."/>
            <person name="Larsson K.H."/>
            <person name="Matsuura K."/>
            <person name="Barry K."/>
            <person name="Labutti K."/>
            <person name="Kuo R."/>
            <person name="Ohm R.A."/>
            <person name="Bhattacharya S.S."/>
            <person name="Shirouzu T."/>
            <person name="Yoshinaga Y."/>
            <person name="Martin F.M."/>
            <person name="Grigoriev I.V."/>
            <person name="Hibbett D.S."/>
        </authorList>
    </citation>
    <scope>NUCLEOTIDE SEQUENCE [LARGE SCALE GENOMIC DNA]</scope>
    <source>
        <strain evidence="2 3">HHB9708</strain>
    </source>
</reference>
<organism evidence="2 3">
    <name type="scientific">Sistotremastrum niveocremeum HHB9708</name>
    <dbReference type="NCBI Taxonomy" id="1314777"/>
    <lineage>
        <taxon>Eukaryota</taxon>
        <taxon>Fungi</taxon>
        <taxon>Dikarya</taxon>
        <taxon>Basidiomycota</taxon>
        <taxon>Agaricomycotina</taxon>
        <taxon>Agaricomycetes</taxon>
        <taxon>Sistotremastrales</taxon>
        <taxon>Sistotremastraceae</taxon>
        <taxon>Sertulicium</taxon>
        <taxon>Sertulicium niveocremeum</taxon>
    </lineage>
</organism>
<dbReference type="EMBL" id="KV419402">
    <property type="protein sequence ID" value="KZS95222.1"/>
    <property type="molecule type" value="Genomic_DNA"/>
</dbReference>
<feature type="chain" id="PRO_5007854218" evidence="1">
    <location>
        <begin position="25"/>
        <end position="134"/>
    </location>
</feature>
<protein>
    <submittedName>
        <fullName evidence="2">Uncharacterized protein</fullName>
    </submittedName>
</protein>
<keyword evidence="1" id="KW-0732">Signal</keyword>
<evidence type="ECO:0000256" key="1">
    <source>
        <dbReference type="SAM" id="SignalP"/>
    </source>
</evidence>